<protein>
    <recommendedName>
        <fullName evidence="3">Bacterial surface antigen (D15) domain-containing protein</fullName>
    </recommendedName>
</protein>
<reference evidence="1 2" key="1">
    <citation type="submission" date="2019-07" db="EMBL/GenBank/DDBJ databases">
        <title>Whole genome shotgun sequence of Segetibacter aerophilus NBRC 106135.</title>
        <authorList>
            <person name="Hosoyama A."/>
            <person name="Uohara A."/>
            <person name="Ohji S."/>
            <person name="Ichikawa N."/>
        </authorList>
    </citation>
    <scope>NUCLEOTIDE SEQUENCE [LARGE SCALE GENOMIC DNA]</scope>
    <source>
        <strain evidence="1 2">NBRC 106135</strain>
    </source>
</reference>
<accession>A0A512BJ52</accession>
<sequence>MLFSEVNAQEQNNKKLPNLFGSSAVPNDSTVHKNYVAIKDLFDVVSSLLRKHPIAEDNVDSLSTKPIYSIVPAVGYTLQTKLAAVISGNVVFRTVPQANLSTITASATYTQNKQFFIPILSNISIKDNRYKLIGDFRFYKYPQSTFGLGSNSSISNEDPMVYDYFRFYETVLRKIKGNFYAGLGYNFDRHWRISHKGNPNGAESDYSKYETVSETTSSGITANGLFDSRDNPINAKKGLYASVQVRNNFRAIGSNSNWRSATLDIRKYVALPGKSKNTLAFWSYNTYVIDGKPPYLDLPSTGWDNYNATGRGFIQGRFRGAKMIYFETEYRFKITSNGLFGGVVYANEQAFSTVPHSSLQAFQAGYGTGLRIKLNKKSDTNLAIDYAFGTQGSKGLFITVGELF</sequence>
<name>A0A512BJ52_9BACT</name>
<dbReference type="Proteomes" id="UP000321513">
    <property type="component" value="Unassembled WGS sequence"/>
</dbReference>
<dbReference type="Gene3D" id="2.40.160.50">
    <property type="entry name" value="membrane protein fhac: a member of the omp85/tpsb transporter family"/>
    <property type="match status" value="1"/>
</dbReference>
<dbReference type="EMBL" id="BJYT01000035">
    <property type="protein sequence ID" value="GEO12001.1"/>
    <property type="molecule type" value="Genomic_DNA"/>
</dbReference>
<proteinExistence type="predicted"/>
<evidence type="ECO:0000313" key="1">
    <source>
        <dbReference type="EMBL" id="GEO12001.1"/>
    </source>
</evidence>
<comment type="caution">
    <text evidence="1">The sequence shown here is derived from an EMBL/GenBank/DDBJ whole genome shotgun (WGS) entry which is preliminary data.</text>
</comment>
<keyword evidence="2" id="KW-1185">Reference proteome</keyword>
<gene>
    <name evidence="1" type="ORF">SAE01_44970</name>
</gene>
<organism evidence="1 2">
    <name type="scientific">Segetibacter aerophilus</name>
    <dbReference type="NCBI Taxonomy" id="670293"/>
    <lineage>
        <taxon>Bacteria</taxon>
        <taxon>Pseudomonadati</taxon>
        <taxon>Bacteroidota</taxon>
        <taxon>Chitinophagia</taxon>
        <taxon>Chitinophagales</taxon>
        <taxon>Chitinophagaceae</taxon>
        <taxon>Segetibacter</taxon>
    </lineage>
</organism>
<evidence type="ECO:0000313" key="2">
    <source>
        <dbReference type="Proteomes" id="UP000321513"/>
    </source>
</evidence>
<evidence type="ECO:0008006" key="3">
    <source>
        <dbReference type="Google" id="ProtNLM"/>
    </source>
</evidence>
<dbReference type="AlphaFoldDB" id="A0A512BJ52"/>